<evidence type="ECO:0000256" key="5">
    <source>
        <dbReference type="ARBA" id="ARBA00022723"/>
    </source>
</evidence>
<keyword evidence="3 10" id="KW-0285">Flavoprotein</keyword>
<dbReference type="PANTHER" id="PTHR30040:SF2">
    <property type="entry name" value="FAD:PROTEIN FMN TRANSFERASE"/>
    <property type="match status" value="1"/>
</dbReference>
<dbReference type="PIRSF" id="PIRSF006268">
    <property type="entry name" value="ApbE"/>
    <property type="match status" value="1"/>
</dbReference>
<accession>A0A1G6C7P4</accession>
<evidence type="ECO:0000256" key="7">
    <source>
        <dbReference type="ARBA" id="ARBA00022842"/>
    </source>
</evidence>
<evidence type="ECO:0000256" key="1">
    <source>
        <dbReference type="ARBA" id="ARBA00011955"/>
    </source>
</evidence>
<keyword evidence="14" id="KW-1185">Reference proteome</keyword>
<dbReference type="InterPro" id="IPR003374">
    <property type="entry name" value="ApbE-like_sf"/>
</dbReference>
<dbReference type="EMBL" id="FMXO01000007">
    <property type="protein sequence ID" value="SDB28861.1"/>
    <property type="molecule type" value="Genomic_DNA"/>
</dbReference>
<dbReference type="Gene3D" id="3.10.520.10">
    <property type="entry name" value="ApbE-like domains"/>
    <property type="match status" value="1"/>
</dbReference>
<comment type="similarity">
    <text evidence="10">Belongs to the ApbE family.</text>
</comment>
<dbReference type="GO" id="GO:0016740">
    <property type="term" value="F:transferase activity"/>
    <property type="evidence" value="ECO:0007669"/>
    <property type="project" value="UniProtKB-UniRule"/>
</dbReference>
<dbReference type="GO" id="GO:0046872">
    <property type="term" value="F:metal ion binding"/>
    <property type="evidence" value="ECO:0007669"/>
    <property type="project" value="UniProtKB-UniRule"/>
</dbReference>
<evidence type="ECO:0000256" key="6">
    <source>
        <dbReference type="ARBA" id="ARBA00022827"/>
    </source>
</evidence>
<name>A0A1G6C7P4_9BACT</name>
<keyword evidence="4 10" id="KW-0808">Transferase</keyword>
<comment type="cofactor">
    <cofactor evidence="11">
        <name>Mg(2+)</name>
        <dbReference type="ChEBI" id="CHEBI:18420"/>
    </cofactor>
    <cofactor evidence="11">
        <name>Mn(2+)</name>
        <dbReference type="ChEBI" id="CHEBI:29035"/>
    </cofactor>
    <text evidence="11">Magnesium. Can also use manganese.</text>
</comment>
<proteinExistence type="inferred from homology"/>
<gene>
    <name evidence="13" type="ORF">SAMN05660653_01378</name>
</gene>
<dbReference type="Pfam" id="PF02424">
    <property type="entry name" value="ApbE"/>
    <property type="match status" value="1"/>
</dbReference>
<comment type="catalytic activity">
    <reaction evidence="9 10">
        <text>L-threonyl-[protein] + FAD = FMN-L-threonyl-[protein] + AMP + H(+)</text>
        <dbReference type="Rhea" id="RHEA:36847"/>
        <dbReference type="Rhea" id="RHEA-COMP:11060"/>
        <dbReference type="Rhea" id="RHEA-COMP:11061"/>
        <dbReference type="ChEBI" id="CHEBI:15378"/>
        <dbReference type="ChEBI" id="CHEBI:30013"/>
        <dbReference type="ChEBI" id="CHEBI:57692"/>
        <dbReference type="ChEBI" id="CHEBI:74257"/>
        <dbReference type="ChEBI" id="CHEBI:456215"/>
        <dbReference type="EC" id="2.7.1.180"/>
    </reaction>
</comment>
<keyword evidence="7 10" id="KW-0460">Magnesium</keyword>
<evidence type="ECO:0000313" key="13">
    <source>
        <dbReference type="EMBL" id="SDB28861.1"/>
    </source>
</evidence>
<reference evidence="13 14" key="1">
    <citation type="submission" date="2016-10" db="EMBL/GenBank/DDBJ databases">
        <authorList>
            <person name="de Groot N.N."/>
        </authorList>
    </citation>
    <scope>NUCLEOTIDE SEQUENCE [LARGE SCALE GENOMIC DNA]</scope>
    <source>
        <strain evidence="13 14">ASO4-2</strain>
    </source>
</reference>
<protein>
    <recommendedName>
        <fullName evidence="2 10">FAD:protein FMN transferase</fullName>
        <ecNumber evidence="1 10">2.7.1.180</ecNumber>
    </recommendedName>
    <alternativeName>
        <fullName evidence="8 10">Flavin transferase</fullName>
    </alternativeName>
</protein>
<evidence type="ECO:0000256" key="8">
    <source>
        <dbReference type="ARBA" id="ARBA00031306"/>
    </source>
</evidence>
<evidence type="ECO:0000256" key="2">
    <source>
        <dbReference type="ARBA" id="ARBA00016337"/>
    </source>
</evidence>
<evidence type="ECO:0000256" key="4">
    <source>
        <dbReference type="ARBA" id="ARBA00022679"/>
    </source>
</evidence>
<keyword evidence="5 10" id="KW-0479">Metal-binding</keyword>
<dbReference type="SUPFAM" id="SSF143631">
    <property type="entry name" value="ApbE-like"/>
    <property type="match status" value="1"/>
</dbReference>
<evidence type="ECO:0000256" key="9">
    <source>
        <dbReference type="ARBA" id="ARBA00048540"/>
    </source>
</evidence>
<keyword evidence="12" id="KW-0812">Transmembrane</keyword>
<dbReference type="OrthoDB" id="9778595at2"/>
<evidence type="ECO:0000313" key="14">
    <source>
        <dbReference type="Proteomes" id="UP000198771"/>
    </source>
</evidence>
<feature type="binding site" evidence="11">
    <location>
        <position position="313"/>
    </location>
    <ligand>
        <name>Mg(2+)</name>
        <dbReference type="ChEBI" id="CHEBI:18420"/>
    </ligand>
</feature>
<dbReference type="EC" id="2.7.1.180" evidence="1 10"/>
<feature type="transmembrane region" description="Helical" evidence="12">
    <location>
        <begin position="12"/>
        <end position="34"/>
    </location>
</feature>
<sequence>MPINPPVHDRTALLTRIPLLSLSLIIVLAMLLAMSTACRQPTEHVFRGMTMGTVYTVRVAGVSSRAVSGLESEIRGRLEEINASMSLYRPDSVISRFNALESSQSMTVGGDFWNVLRASVLVHELTDGAFDPTVKPLLDLWGFGPGSSFAIGQPPDMDQVRETLEAVGLHLIDSSEPREPRKLHPRVQLDFGGVAKGYAVDALAEVLRQRNLADFLVDIGGDVLVSGRNAGGEPWRIGLSQPDRDMVGNEVLLVLRPKNAAVLTSGDYRQYFHHDGRYFSHVIDPRTGHPLDNGVASVTVIAESAVYADALATGLMVMGADAGLELVESLPDVEALFLIRVSEDQVVDRRSSGFNKVAGMEM</sequence>
<keyword evidence="12" id="KW-1133">Transmembrane helix</keyword>
<dbReference type="PANTHER" id="PTHR30040">
    <property type="entry name" value="THIAMINE BIOSYNTHESIS LIPOPROTEIN APBE"/>
    <property type="match status" value="1"/>
</dbReference>
<evidence type="ECO:0000256" key="10">
    <source>
        <dbReference type="PIRNR" id="PIRNR006268"/>
    </source>
</evidence>
<feature type="binding site" evidence="11">
    <location>
        <position position="193"/>
    </location>
    <ligand>
        <name>Mg(2+)</name>
        <dbReference type="ChEBI" id="CHEBI:18420"/>
    </ligand>
</feature>
<evidence type="ECO:0000256" key="12">
    <source>
        <dbReference type="SAM" id="Phobius"/>
    </source>
</evidence>
<dbReference type="Proteomes" id="UP000198771">
    <property type="component" value="Unassembled WGS sequence"/>
</dbReference>
<dbReference type="AlphaFoldDB" id="A0A1G6C7P4"/>
<keyword evidence="13" id="KW-0449">Lipoprotein</keyword>
<organism evidence="13 14">
    <name type="scientific">Desulfonatronum thiosulfatophilum</name>
    <dbReference type="NCBI Taxonomy" id="617002"/>
    <lineage>
        <taxon>Bacteria</taxon>
        <taxon>Pseudomonadati</taxon>
        <taxon>Thermodesulfobacteriota</taxon>
        <taxon>Desulfovibrionia</taxon>
        <taxon>Desulfovibrionales</taxon>
        <taxon>Desulfonatronaceae</taxon>
        <taxon>Desulfonatronum</taxon>
    </lineage>
</organism>
<dbReference type="RefSeq" id="WP_092119147.1">
    <property type="nucleotide sequence ID" value="NZ_FMXO01000007.1"/>
</dbReference>
<evidence type="ECO:0000256" key="11">
    <source>
        <dbReference type="PIRSR" id="PIRSR006268-2"/>
    </source>
</evidence>
<dbReference type="STRING" id="617002.SAMN05660653_01378"/>
<feature type="binding site" evidence="11">
    <location>
        <position position="309"/>
    </location>
    <ligand>
        <name>Mg(2+)</name>
        <dbReference type="ChEBI" id="CHEBI:18420"/>
    </ligand>
</feature>
<keyword evidence="12" id="KW-0472">Membrane</keyword>
<evidence type="ECO:0000256" key="3">
    <source>
        <dbReference type="ARBA" id="ARBA00022630"/>
    </source>
</evidence>
<dbReference type="InterPro" id="IPR024932">
    <property type="entry name" value="ApbE"/>
</dbReference>
<keyword evidence="6 10" id="KW-0274">FAD</keyword>